<evidence type="ECO:0000256" key="3">
    <source>
        <dbReference type="ARBA" id="ARBA00023015"/>
    </source>
</evidence>
<dbReference type="InterPro" id="IPR019734">
    <property type="entry name" value="TPR_rpt"/>
</dbReference>
<evidence type="ECO:0000256" key="1">
    <source>
        <dbReference type="ARBA" id="ARBA00005820"/>
    </source>
</evidence>
<evidence type="ECO:0000256" key="4">
    <source>
        <dbReference type="ARBA" id="ARBA00023125"/>
    </source>
</evidence>
<dbReference type="SMART" id="SM01043">
    <property type="entry name" value="BTAD"/>
    <property type="match status" value="1"/>
</dbReference>
<evidence type="ECO:0000256" key="7">
    <source>
        <dbReference type="PROSITE-ProRule" id="PRU01091"/>
    </source>
</evidence>
<dbReference type="InterPro" id="IPR016032">
    <property type="entry name" value="Sig_transdc_resp-reg_C-effctor"/>
</dbReference>
<keyword evidence="2" id="KW-0902">Two-component regulatory system</keyword>
<keyword evidence="4 7" id="KW-0238">DNA-binding</keyword>
<accession>A0ABU4L8V3</accession>
<dbReference type="InterPro" id="IPR036388">
    <property type="entry name" value="WH-like_DNA-bd_sf"/>
</dbReference>
<dbReference type="PROSITE" id="PS50005">
    <property type="entry name" value="TPR"/>
    <property type="match status" value="1"/>
</dbReference>
<dbReference type="SUPFAM" id="SSF52540">
    <property type="entry name" value="P-loop containing nucleoside triphosphate hydrolases"/>
    <property type="match status" value="1"/>
</dbReference>
<dbReference type="InterPro" id="IPR051677">
    <property type="entry name" value="AfsR-DnrI-RedD_regulator"/>
</dbReference>
<dbReference type="EMBL" id="JARAVY010000010">
    <property type="protein sequence ID" value="MDX2912176.1"/>
    <property type="molecule type" value="Genomic_DNA"/>
</dbReference>
<keyword evidence="10" id="KW-1185">Reference proteome</keyword>
<dbReference type="PRINTS" id="PR00364">
    <property type="entry name" value="DISEASERSIST"/>
</dbReference>
<dbReference type="Pfam" id="PF03704">
    <property type="entry name" value="BTAD"/>
    <property type="match status" value="1"/>
</dbReference>
<dbReference type="SUPFAM" id="SSF46894">
    <property type="entry name" value="C-terminal effector domain of the bipartite response regulators"/>
    <property type="match status" value="1"/>
</dbReference>
<comment type="similarity">
    <text evidence="1">Belongs to the AfsR/DnrI/RedD regulatory family.</text>
</comment>
<dbReference type="InterPro" id="IPR001867">
    <property type="entry name" value="OmpR/PhoB-type_DNA-bd"/>
</dbReference>
<evidence type="ECO:0000259" key="8">
    <source>
        <dbReference type="PROSITE" id="PS51755"/>
    </source>
</evidence>
<reference evidence="9 10" key="1">
    <citation type="journal article" date="2023" name="Microb. Genom.">
        <title>Mesoterricola silvestris gen. nov., sp. nov., Mesoterricola sediminis sp. nov., Geothrix oryzae sp. nov., Geothrix edaphica sp. nov., Geothrix rubra sp. nov., and Geothrix limicola sp. nov., six novel members of Acidobacteriota isolated from soils.</title>
        <authorList>
            <person name="Weisberg A.J."/>
            <person name="Pearce E."/>
            <person name="Kramer C.G."/>
            <person name="Chang J.H."/>
            <person name="Clarke C.R."/>
        </authorList>
    </citation>
    <scope>NUCLEOTIDE SEQUENCE [LARGE SCALE GENOMIC DNA]</scope>
    <source>
        <strain evidence="9 10">NRRL_B-2795</strain>
    </source>
</reference>
<name>A0ABU4L8V3_9ACTN</name>
<evidence type="ECO:0000256" key="5">
    <source>
        <dbReference type="ARBA" id="ARBA00023163"/>
    </source>
</evidence>
<evidence type="ECO:0000313" key="9">
    <source>
        <dbReference type="EMBL" id="MDX2912176.1"/>
    </source>
</evidence>
<dbReference type="CDD" id="cd15831">
    <property type="entry name" value="BTAD"/>
    <property type="match status" value="1"/>
</dbReference>
<dbReference type="InterPro" id="IPR005158">
    <property type="entry name" value="BTAD"/>
</dbReference>
<dbReference type="Gene3D" id="3.40.50.300">
    <property type="entry name" value="P-loop containing nucleotide triphosphate hydrolases"/>
    <property type="match status" value="1"/>
</dbReference>
<dbReference type="Pfam" id="PF13424">
    <property type="entry name" value="TPR_12"/>
    <property type="match status" value="1"/>
</dbReference>
<dbReference type="SMART" id="SM00862">
    <property type="entry name" value="Trans_reg_C"/>
    <property type="match status" value="1"/>
</dbReference>
<dbReference type="Gene3D" id="1.10.10.10">
    <property type="entry name" value="Winged helix-like DNA-binding domain superfamily/Winged helix DNA-binding domain"/>
    <property type="match status" value="1"/>
</dbReference>
<dbReference type="PANTHER" id="PTHR35807:SF1">
    <property type="entry name" value="TRANSCRIPTIONAL REGULATOR REDD"/>
    <property type="match status" value="1"/>
</dbReference>
<keyword evidence="5" id="KW-0804">Transcription</keyword>
<feature type="DNA-binding region" description="OmpR/PhoB-type" evidence="7">
    <location>
        <begin position="1"/>
        <end position="74"/>
    </location>
</feature>
<comment type="caution">
    <text evidence="9">The sequence shown here is derived from an EMBL/GenBank/DDBJ whole genome shotgun (WGS) entry which is preliminary data.</text>
</comment>
<protein>
    <submittedName>
        <fullName evidence="9">BTAD domain-containing putative transcriptional regulator</fullName>
    </submittedName>
</protein>
<dbReference type="InterPro" id="IPR011990">
    <property type="entry name" value="TPR-like_helical_dom_sf"/>
</dbReference>
<feature type="repeat" description="TPR" evidence="6">
    <location>
        <begin position="829"/>
        <end position="862"/>
    </location>
</feature>
<dbReference type="InterPro" id="IPR027417">
    <property type="entry name" value="P-loop_NTPase"/>
</dbReference>
<dbReference type="SUPFAM" id="SSF48452">
    <property type="entry name" value="TPR-like"/>
    <property type="match status" value="3"/>
</dbReference>
<gene>
    <name evidence="9" type="ORF">PV517_26280</name>
</gene>
<evidence type="ECO:0000313" key="10">
    <source>
        <dbReference type="Proteomes" id="UP001271723"/>
    </source>
</evidence>
<dbReference type="SMART" id="SM00028">
    <property type="entry name" value="TPR"/>
    <property type="match status" value="4"/>
</dbReference>
<feature type="domain" description="OmpR/PhoB-type" evidence="8">
    <location>
        <begin position="1"/>
        <end position="74"/>
    </location>
</feature>
<evidence type="ECO:0000256" key="6">
    <source>
        <dbReference type="PROSITE-ProRule" id="PRU00339"/>
    </source>
</evidence>
<dbReference type="Proteomes" id="UP001271723">
    <property type="component" value="Unassembled WGS sequence"/>
</dbReference>
<proteinExistence type="inferred from homology"/>
<dbReference type="Gene3D" id="1.25.40.10">
    <property type="entry name" value="Tetratricopeptide repeat domain"/>
    <property type="match status" value="2"/>
</dbReference>
<evidence type="ECO:0000256" key="2">
    <source>
        <dbReference type="ARBA" id="ARBA00023012"/>
    </source>
</evidence>
<organism evidence="9 10">
    <name type="scientific">Streptomyces griseiscabiei</name>
    <dbReference type="NCBI Taxonomy" id="2993540"/>
    <lineage>
        <taxon>Bacteria</taxon>
        <taxon>Bacillati</taxon>
        <taxon>Actinomycetota</taxon>
        <taxon>Actinomycetes</taxon>
        <taxon>Kitasatosporales</taxon>
        <taxon>Streptomycetaceae</taxon>
        <taxon>Streptomyces</taxon>
    </lineage>
</organism>
<keyword evidence="6" id="KW-0802">TPR repeat</keyword>
<dbReference type="PANTHER" id="PTHR35807">
    <property type="entry name" value="TRANSCRIPTIONAL REGULATOR REDD-RELATED"/>
    <property type="match status" value="1"/>
</dbReference>
<sequence>MLGHTRQRGVLAVLLVDVNCLVTPDQLADRIWGDRPPKRARATLHSYLSRLRRSLDATSEAAIARQPGGYVLTLAETASVDLHSFRHLVAQAGASNDGSHAESLFEQALRLWRAEAFADLDTPWINALRDTLDQERLAAQLDLADLRLGMGRHAALLPELSARAAMYPLDERVNGQLMLAQHRCGRPAEALDHYRRIHRRLADELGIGPGQALRDIQTAILQQDSTPASLSGTPVWQSPRPAQLPLAAADFTGRFSEMAQLDGLLTAVSAPSPRGEEQGIARAASAVVASVSGTAGVGKSTLAVHWAHRVREAFPDGQLYVNLRGFDPSGPMVSPAEAVRGFLDAFGISPDRVPPTLEAQVGLYRSLLDDRRVLVLLDNARDVQQVRPLLPGARGCLALVTSRDRLTGLAVAENAQALALDLLAPAEARDLLTSRLGVRRTAGESAAADQIIARCAGLPLALAIVAARAAAHPDVALTVFAEELQEDSSPLDALDGGDPTTRLRAVFSSSYQALSTDAARLFRLLGLHPGPDTALRAVAALAGLPLTRTRALVTELIRGHLLTEHKPGRYIFHDLLRAYATELVGVHDSDHERRSATHRLLDHYLHTAHSADSLLTCTRDPIPLAPARPGAAAEELTDHRQALTWLTTERSVLLTAIKQTPGGFDAHTWRLAAALTTFLDRQGHWHAQAAALTTALDAARRHDDRAGQANSHRALGFIHTRLGHPDAAHTQYALALDLFSELADPAGQARIHQELGRISLHHGRFRDALGHAHQALVHYRAVHNRGGQVIALNHIGRYHARLGERRQALTHGRQALALAEEIMDLDGQAYSWDALGYVHHHLGQCRQAIGCYRKALDLFRETGDRYHEATSFADVGDTHHTASEPTAAHEAWTRALTIFDELGHPKAARLRAKILRHLAHGKPTVMC</sequence>
<keyword evidence="3" id="KW-0805">Transcription regulation</keyword>
<dbReference type="Pfam" id="PF13374">
    <property type="entry name" value="TPR_10"/>
    <property type="match status" value="1"/>
</dbReference>
<dbReference type="PROSITE" id="PS51755">
    <property type="entry name" value="OMPR_PHOB"/>
    <property type="match status" value="1"/>
</dbReference>